<dbReference type="OrthoDB" id="9812980at2"/>
<dbReference type="EMBL" id="SMRT01000007">
    <property type="protein sequence ID" value="TDF96539.1"/>
    <property type="molecule type" value="Genomic_DNA"/>
</dbReference>
<feature type="domain" description="VTT" evidence="7">
    <location>
        <begin position="37"/>
        <end position="155"/>
    </location>
</feature>
<proteinExistence type="inferred from homology"/>
<evidence type="ECO:0000256" key="4">
    <source>
        <dbReference type="ARBA" id="ARBA00022989"/>
    </source>
</evidence>
<feature type="transmembrane region" description="Helical" evidence="6">
    <location>
        <begin position="52"/>
        <end position="74"/>
    </location>
</feature>
<evidence type="ECO:0000256" key="2">
    <source>
        <dbReference type="ARBA" id="ARBA00022475"/>
    </source>
</evidence>
<dbReference type="InterPro" id="IPR015414">
    <property type="entry name" value="TMEM64"/>
</dbReference>
<evidence type="ECO:0000256" key="6">
    <source>
        <dbReference type="RuleBase" id="RU366058"/>
    </source>
</evidence>
<feature type="transmembrane region" description="Helical" evidence="6">
    <location>
        <begin position="103"/>
        <end position="123"/>
    </location>
</feature>
<keyword evidence="9" id="KW-1185">Reference proteome</keyword>
<sequence>MVKWNVHHLSDILNTWGVWGHLAGALLAFVQTLFPFVPFVVVAGANVLIFGFWWGFIVNYAASVLGAVTAFWFARRFARSWVEKKLEKYAYLNKLNDKLERSGFMYIFILRIVPILPSFVINMGAAVMKIRSRDFILGTVCGKLPMILLESYIGHDLLYFHQNKRRLLLLSVVFIGLILIGNSFKNKWFGSKTKT</sequence>
<feature type="transmembrane region" description="Helical" evidence="6">
    <location>
        <begin position="20"/>
        <end position="45"/>
    </location>
</feature>
<reference evidence="8 9" key="1">
    <citation type="submission" date="2019-03" db="EMBL/GenBank/DDBJ databases">
        <title>This is whole genome sequence of Paenibacillus sp MS74 strain.</title>
        <authorList>
            <person name="Trinh H.N."/>
        </authorList>
    </citation>
    <scope>NUCLEOTIDE SEQUENCE [LARGE SCALE GENOMIC DNA]</scope>
    <source>
        <strain evidence="8 9">MS74</strain>
    </source>
</reference>
<keyword evidence="4 6" id="KW-1133">Transmembrane helix</keyword>
<dbReference type="InterPro" id="IPR032816">
    <property type="entry name" value="VTT_dom"/>
</dbReference>
<organism evidence="8 9">
    <name type="scientific">Paenibacillus piri</name>
    <dbReference type="NCBI Taxonomy" id="2547395"/>
    <lineage>
        <taxon>Bacteria</taxon>
        <taxon>Bacillati</taxon>
        <taxon>Bacillota</taxon>
        <taxon>Bacilli</taxon>
        <taxon>Bacillales</taxon>
        <taxon>Paenibacillaceae</taxon>
        <taxon>Paenibacillus</taxon>
    </lineage>
</organism>
<gene>
    <name evidence="8" type="ORF">E1757_15680</name>
</gene>
<dbReference type="PANTHER" id="PTHR12677:SF59">
    <property type="entry name" value="GOLGI APPARATUS MEMBRANE PROTEIN TVP38-RELATED"/>
    <property type="match status" value="1"/>
</dbReference>
<dbReference type="Pfam" id="PF09335">
    <property type="entry name" value="VTT_dom"/>
    <property type="match status" value="1"/>
</dbReference>
<evidence type="ECO:0000256" key="5">
    <source>
        <dbReference type="ARBA" id="ARBA00023136"/>
    </source>
</evidence>
<comment type="caution">
    <text evidence="8">The sequence shown here is derived from an EMBL/GenBank/DDBJ whole genome shotgun (WGS) entry which is preliminary data.</text>
</comment>
<name>A0A4R5KLS1_9BACL</name>
<dbReference type="GO" id="GO:0005886">
    <property type="term" value="C:plasma membrane"/>
    <property type="evidence" value="ECO:0007669"/>
    <property type="project" value="UniProtKB-SubCell"/>
</dbReference>
<comment type="subcellular location">
    <subcellularLocation>
        <location evidence="1 6">Cell membrane</location>
        <topology evidence="1 6">Multi-pass membrane protein</topology>
    </subcellularLocation>
</comment>
<dbReference type="RefSeq" id="WP_133229723.1">
    <property type="nucleotide sequence ID" value="NZ_SMRT01000007.1"/>
</dbReference>
<comment type="similarity">
    <text evidence="6">Belongs to the TVP38/TMEM64 family.</text>
</comment>
<feature type="transmembrane region" description="Helical" evidence="6">
    <location>
        <begin position="135"/>
        <end position="155"/>
    </location>
</feature>
<dbReference type="Proteomes" id="UP000295636">
    <property type="component" value="Unassembled WGS sequence"/>
</dbReference>
<dbReference type="AlphaFoldDB" id="A0A4R5KLS1"/>
<keyword evidence="3 6" id="KW-0812">Transmembrane</keyword>
<evidence type="ECO:0000256" key="1">
    <source>
        <dbReference type="ARBA" id="ARBA00004651"/>
    </source>
</evidence>
<evidence type="ECO:0000313" key="8">
    <source>
        <dbReference type="EMBL" id="TDF96539.1"/>
    </source>
</evidence>
<evidence type="ECO:0000259" key="7">
    <source>
        <dbReference type="Pfam" id="PF09335"/>
    </source>
</evidence>
<protein>
    <recommendedName>
        <fullName evidence="6">TVP38/TMEM64 family membrane protein</fullName>
    </recommendedName>
</protein>
<keyword evidence="2 6" id="KW-1003">Cell membrane</keyword>
<feature type="transmembrane region" description="Helical" evidence="6">
    <location>
        <begin position="167"/>
        <end position="184"/>
    </location>
</feature>
<evidence type="ECO:0000256" key="3">
    <source>
        <dbReference type="ARBA" id="ARBA00022692"/>
    </source>
</evidence>
<accession>A0A4R5KLS1</accession>
<dbReference type="PANTHER" id="PTHR12677">
    <property type="entry name" value="GOLGI APPARATUS MEMBRANE PROTEIN TVP38-RELATED"/>
    <property type="match status" value="1"/>
</dbReference>
<keyword evidence="5 6" id="KW-0472">Membrane</keyword>
<evidence type="ECO:0000313" key="9">
    <source>
        <dbReference type="Proteomes" id="UP000295636"/>
    </source>
</evidence>